<dbReference type="Proteomes" id="UP000193642">
    <property type="component" value="Unassembled WGS sequence"/>
</dbReference>
<feature type="non-terminal residue" evidence="2">
    <location>
        <position position="1"/>
    </location>
</feature>
<dbReference type="EMBL" id="MCGO01000100">
    <property type="protein sequence ID" value="ORY27721.1"/>
    <property type="molecule type" value="Genomic_DNA"/>
</dbReference>
<sequence>IKQAGIAIGLFTVVFGRVHIANAVQVYQKEQHILYLLDKRDHLRSLLNQSKLK</sequence>
<dbReference type="OrthoDB" id="2170059at2759"/>
<evidence type="ECO:0000313" key="2">
    <source>
        <dbReference type="EMBL" id="ORY27721.1"/>
    </source>
</evidence>
<keyword evidence="1" id="KW-0732">Signal</keyword>
<name>A0A1Y2AYR7_9FUNG</name>
<organism evidence="2 3">
    <name type="scientific">Rhizoclosmatium globosum</name>
    <dbReference type="NCBI Taxonomy" id="329046"/>
    <lineage>
        <taxon>Eukaryota</taxon>
        <taxon>Fungi</taxon>
        <taxon>Fungi incertae sedis</taxon>
        <taxon>Chytridiomycota</taxon>
        <taxon>Chytridiomycota incertae sedis</taxon>
        <taxon>Chytridiomycetes</taxon>
        <taxon>Chytridiales</taxon>
        <taxon>Chytriomycetaceae</taxon>
        <taxon>Rhizoclosmatium</taxon>
    </lineage>
</organism>
<evidence type="ECO:0000313" key="3">
    <source>
        <dbReference type="Proteomes" id="UP000193642"/>
    </source>
</evidence>
<gene>
    <name evidence="2" type="ORF">BCR33DRAFT_725381</name>
</gene>
<comment type="caution">
    <text evidence="2">The sequence shown here is derived from an EMBL/GenBank/DDBJ whole genome shotgun (WGS) entry which is preliminary data.</text>
</comment>
<feature type="chain" id="PRO_5013208866" description="HIG1 domain-containing protein" evidence="1">
    <location>
        <begin position="24"/>
        <end position="53"/>
    </location>
</feature>
<feature type="signal peptide" evidence="1">
    <location>
        <begin position="1"/>
        <end position="23"/>
    </location>
</feature>
<reference evidence="2 3" key="1">
    <citation type="submission" date="2016-07" db="EMBL/GenBank/DDBJ databases">
        <title>Pervasive Adenine N6-methylation of Active Genes in Fungi.</title>
        <authorList>
            <consortium name="DOE Joint Genome Institute"/>
            <person name="Mondo S.J."/>
            <person name="Dannebaum R.O."/>
            <person name="Kuo R.C."/>
            <person name="Labutti K."/>
            <person name="Haridas S."/>
            <person name="Kuo A."/>
            <person name="Salamov A."/>
            <person name="Ahrendt S.R."/>
            <person name="Lipzen A."/>
            <person name="Sullivan W."/>
            <person name="Andreopoulos W.B."/>
            <person name="Clum A."/>
            <person name="Lindquist E."/>
            <person name="Daum C."/>
            <person name="Ramamoorthy G.K."/>
            <person name="Gryganskyi A."/>
            <person name="Culley D."/>
            <person name="Magnuson J.K."/>
            <person name="James T.Y."/>
            <person name="O'Malley M.A."/>
            <person name="Stajich J.E."/>
            <person name="Spatafora J.W."/>
            <person name="Visel A."/>
            <person name="Grigoriev I.V."/>
        </authorList>
    </citation>
    <scope>NUCLEOTIDE SEQUENCE [LARGE SCALE GENOMIC DNA]</scope>
    <source>
        <strain evidence="2 3">JEL800</strain>
    </source>
</reference>
<keyword evidence="3" id="KW-1185">Reference proteome</keyword>
<accession>A0A1Y2AYR7</accession>
<evidence type="ECO:0000256" key="1">
    <source>
        <dbReference type="SAM" id="SignalP"/>
    </source>
</evidence>
<proteinExistence type="predicted"/>
<dbReference type="AlphaFoldDB" id="A0A1Y2AYR7"/>
<evidence type="ECO:0008006" key="4">
    <source>
        <dbReference type="Google" id="ProtNLM"/>
    </source>
</evidence>
<protein>
    <recommendedName>
        <fullName evidence="4">HIG1 domain-containing protein</fullName>
    </recommendedName>
</protein>